<dbReference type="GO" id="GO:0019878">
    <property type="term" value="P:lysine biosynthetic process via aminoadipic acid"/>
    <property type="evidence" value="ECO:0007669"/>
    <property type="project" value="TreeGrafter"/>
</dbReference>
<dbReference type="AlphaFoldDB" id="A0A8H5HX14"/>
<protein>
    <recommendedName>
        <fullName evidence="4">Alanine dehydrogenase/pyridine nucleotide transhydrogenase N-terminal domain-containing protein</fullName>
    </recommendedName>
</protein>
<dbReference type="SUPFAM" id="SSF55347">
    <property type="entry name" value="Glyceraldehyde-3-phosphate dehydrogenase-like, C-terminal domain"/>
    <property type="match status" value="1"/>
</dbReference>
<gene>
    <name evidence="5" type="ORF">D9757_004030</name>
</gene>
<evidence type="ECO:0000259" key="4">
    <source>
        <dbReference type="SMART" id="SM01003"/>
    </source>
</evidence>
<dbReference type="InterPro" id="IPR007886">
    <property type="entry name" value="AlaDH/PNT_N"/>
</dbReference>
<dbReference type="PANTHER" id="PTHR11133:SF23">
    <property type="entry name" value="SACCHAROPINE DEHYDROGENASE [NAD(+), L-LYSINE-FORMING]"/>
    <property type="match status" value="1"/>
</dbReference>
<dbReference type="GO" id="GO:0004753">
    <property type="term" value="F:saccharopine dehydrogenase activity"/>
    <property type="evidence" value="ECO:0007669"/>
    <property type="project" value="TreeGrafter"/>
</dbReference>
<dbReference type="InterPro" id="IPR051168">
    <property type="entry name" value="AASS"/>
</dbReference>
<evidence type="ECO:0000256" key="1">
    <source>
        <dbReference type="ARBA" id="ARBA00023002"/>
    </source>
</evidence>
<dbReference type="Gene3D" id="1.10.1870.10">
    <property type="entry name" value="Domain 3, Saccharopine reductase"/>
    <property type="match status" value="1"/>
</dbReference>
<evidence type="ECO:0000256" key="2">
    <source>
        <dbReference type="ARBA" id="ARBA00023154"/>
    </source>
</evidence>
<dbReference type="SUPFAM" id="SSF51735">
    <property type="entry name" value="NAD(P)-binding Rossmann-fold domains"/>
    <property type="match status" value="1"/>
</dbReference>
<dbReference type="EMBL" id="JAACJN010000012">
    <property type="protein sequence ID" value="KAF5390911.1"/>
    <property type="molecule type" value="Genomic_DNA"/>
</dbReference>
<dbReference type="Pfam" id="PF03435">
    <property type="entry name" value="Sacchrp_dh_NADP"/>
    <property type="match status" value="1"/>
</dbReference>
<organism evidence="5 6">
    <name type="scientific">Collybiopsis confluens</name>
    <dbReference type="NCBI Taxonomy" id="2823264"/>
    <lineage>
        <taxon>Eukaryota</taxon>
        <taxon>Fungi</taxon>
        <taxon>Dikarya</taxon>
        <taxon>Basidiomycota</taxon>
        <taxon>Agaricomycotina</taxon>
        <taxon>Agaricomycetes</taxon>
        <taxon>Agaricomycetidae</taxon>
        <taxon>Agaricales</taxon>
        <taxon>Marasmiineae</taxon>
        <taxon>Omphalotaceae</taxon>
        <taxon>Collybiopsis</taxon>
    </lineage>
</organism>
<keyword evidence="1" id="KW-0560">Oxidoreductase</keyword>
<dbReference type="InterPro" id="IPR005097">
    <property type="entry name" value="Sacchrp_dh_NADP-bd"/>
</dbReference>
<comment type="caution">
    <text evidence="5">The sequence shown here is derived from an EMBL/GenBank/DDBJ whole genome shotgun (WGS) entry which is preliminary data.</text>
</comment>
<dbReference type="SUPFAM" id="SSF52283">
    <property type="entry name" value="Formate/glycerate dehydrogenase catalytic domain-like"/>
    <property type="match status" value="1"/>
</dbReference>
<dbReference type="InterPro" id="IPR036291">
    <property type="entry name" value="NAD(P)-bd_dom_sf"/>
</dbReference>
<dbReference type="Proteomes" id="UP000518752">
    <property type="component" value="Unassembled WGS sequence"/>
</dbReference>
<evidence type="ECO:0000256" key="3">
    <source>
        <dbReference type="SAM" id="MobiDB-lite"/>
    </source>
</evidence>
<name>A0A8H5HX14_9AGAR</name>
<dbReference type="OrthoDB" id="10059875at2759"/>
<evidence type="ECO:0000313" key="5">
    <source>
        <dbReference type="EMBL" id="KAF5390911.1"/>
    </source>
</evidence>
<accession>A0A8H5HX14</accession>
<feature type="region of interest" description="Disordered" evidence="3">
    <location>
        <begin position="1155"/>
        <end position="1176"/>
    </location>
</feature>
<evidence type="ECO:0000313" key="6">
    <source>
        <dbReference type="Proteomes" id="UP000518752"/>
    </source>
</evidence>
<feature type="compositionally biased region" description="Polar residues" evidence="3">
    <location>
        <begin position="1159"/>
        <end position="1176"/>
    </location>
</feature>
<dbReference type="GO" id="GO:0005737">
    <property type="term" value="C:cytoplasm"/>
    <property type="evidence" value="ECO:0007669"/>
    <property type="project" value="TreeGrafter"/>
</dbReference>
<dbReference type="Pfam" id="PF16653">
    <property type="entry name" value="Sacchrp_dh_C"/>
    <property type="match status" value="1"/>
</dbReference>
<dbReference type="InterPro" id="IPR032095">
    <property type="entry name" value="Sacchrp_dh-like_C"/>
</dbReference>
<keyword evidence="2" id="KW-0457">Lysine biosynthesis</keyword>
<dbReference type="Gene3D" id="3.30.360.10">
    <property type="entry name" value="Dihydrodipicolinate Reductase, domain 2"/>
    <property type="match status" value="1"/>
</dbReference>
<dbReference type="SMART" id="SM01003">
    <property type="entry name" value="AlaDh_PNT_N"/>
    <property type="match status" value="1"/>
</dbReference>
<dbReference type="PANTHER" id="PTHR11133">
    <property type="entry name" value="SACCHAROPINE DEHYDROGENASE"/>
    <property type="match status" value="1"/>
</dbReference>
<feature type="domain" description="Alanine dehydrogenase/pyridine nucleotide transhydrogenase N-terminal" evidence="4">
    <location>
        <begin position="49"/>
        <end position="219"/>
    </location>
</feature>
<proteinExistence type="predicted"/>
<keyword evidence="6" id="KW-1185">Reference proteome</keyword>
<sequence>MISLSSFTARRSSIATSRRRGLLRFFTQSAISSRHSDPSHHNITPLVIGIRREDPTRVWERRVPFTPEHVKEFTKLGNRGESNSGGLRVPVEFHVQSCSRRIFTDAEYAQAGAKITNSLSQAHVVIGIKEPRLQELLVDPLPLPGTKEDAGRTQPMTSRTYMMFSHTAKGQEYNMPLLSRFLSESSDPASLLPTLIDYELLTDDSGRRTLAFGHHAGLAGTLLSLHTLALYQLSKFGAATPFLYTPLPQSMPKLHDLRGALRTVGDQIVKEGTAEALGPCVIAVTGTGNVAQGCLDMLSELPLESVHVHELQDLVMNRTLRGERASLHKVYLVHVKAKDYLVKTSDPTSSSSSYSRDHYYANPSQYTSVFPTRIAPYVTLLLNGAGWAPGFPRLMSNDGLRECVSLIKAMGKDTEGRFGCVGDISCDPYVRDSSIFVVIPSNPLFSTSVQGGLEFLTHSTTLSDPHYKIDVPVSTSQSTSLKPDSASSSHELWIQAVDILPASLPFDASNHFSQGLWDYLRAVARRYAAYADWENSKAGTRLFSSDVPIQRLGANLSVEEHSNAIQLEEQFRRATIASSGRLVGRFAPGEKDEWLGERVRNYRDKVAASSVGARRAVPSLALNPSALGVGSVPVNAVRGMASLSTFRPKRILLLGSGMVAGPAVRHIAERKDVELVVASKEGGELEKLRAEIGTRDNVQFRLVDVGDKAQMGKGGELTKLVENVDIVISLLPVALHVHIAELCIDQQKHLVTASYISPGMRELNERALASNVLLLNEIGLDPGIDHCSAISLVERIKASGKEIKSFVSFCGGLPAPELLKPNQTSGPTAAYPSAGPLSYKFSWSPRGVLTAALNGARYKLRGEEIIVPGPGVTTVDTESRGGGELLKSSFSAVDFGNENGVAAIAGMLEGLPNRDSLPYADMYGLSTGGDEARTILRGTLRYRGFSSLMSFFNDMGMLEAKDCITFDSAKSIEHAWFDIFSKSAQLRKTKYPTADVVTLEQALKQHPNSERVQALKWLLSAETGTPIVDSQDGKWIGLPTLPTTPAAPLDLFALLLAHKLRHDEEEEIHSSSLVIYGGDSNEHYESAMARSVGIPVAIAALAVLDGAVTPISSQTMEVSIRGVHGPGHVSIREQVLEGMEKAGIGMRESMRRVKVRRANGTSADSQGSVERSLTRQ</sequence>
<keyword evidence="2" id="KW-0028">Amino-acid biosynthesis</keyword>
<reference evidence="5 6" key="1">
    <citation type="journal article" date="2020" name="ISME J.">
        <title>Uncovering the hidden diversity of litter-decomposition mechanisms in mushroom-forming fungi.</title>
        <authorList>
            <person name="Floudas D."/>
            <person name="Bentzer J."/>
            <person name="Ahren D."/>
            <person name="Johansson T."/>
            <person name="Persson P."/>
            <person name="Tunlid A."/>
        </authorList>
    </citation>
    <scope>NUCLEOTIDE SEQUENCE [LARGE SCALE GENOMIC DNA]</scope>
    <source>
        <strain evidence="5 6">CBS 406.79</strain>
    </source>
</reference>
<dbReference type="Gene3D" id="3.40.50.720">
    <property type="entry name" value="NAD(P)-binding Rossmann-like Domain"/>
    <property type="match status" value="2"/>
</dbReference>
<dbReference type="Pfam" id="PF05222">
    <property type="entry name" value="AlaDh_PNT_N"/>
    <property type="match status" value="1"/>
</dbReference>